<reference evidence="17" key="2">
    <citation type="submission" date="2010-04" db="EMBL/GenBank/DDBJ databases">
        <authorList>
            <person name="Buell R."/>
            <person name="Hamilton J."/>
            <person name="Hostetler J."/>
        </authorList>
    </citation>
    <scope>NUCLEOTIDE SEQUENCE [LARGE SCALE GENOMIC DNA]</scope>
    <source>
        <strain evidence="17">DAOM:BR144</strain>
    </source>
</reference>
<evidence type="ECO:0000256" key="6">
    <source>
        <dbReference type="ARBA" id="ARBA00022771"/>
    </source>
</evidence>
<evidence type="ECO:0000256" key="13">
    <source>
        <dbReference type="SAM" id="Phobius"/>
    </source>
</evidence>
<keyword evidence="9 13" id="KW-1133">Transmembrane helix</keyword>
<evidence type="ECO:0000256" key="3">
    <source>
        <dbReference type="ARBA" id="ARBA00022679"/>
    </source>
</evidence>
<evidence type="ECO:0000256" key="12">
    <source>
        <dbReference type="SAM" id="MobiDB-lite"/>
    </source>
</evidence>
<dbReference type="EnsemblProtists" id="PYU1_T002482">
    <property type="protein sequence ID" value="PYU1_T002482"/>
    <property type="gene ID" value="PYU1_G002479"/>
</dbReference>
<proteinExistence type="predicted"/>
<comment type="subcellular location">
    <subcellularLocation>
        <location evidence="1">Membrane</location>
        <topology evidence="1">Multi-pass membrane protein</topology>
    </subcellularLocation>
</comment>
<dbReference type="SUPFAM" id="SSF57850">
    <property type="entry name" value="RING/U-box"/>
    <property type="match status" value="1"/>
</dbReference>
<dbReference type="Proteomes" id="UP000019132">
    <property type="component" value="Unassembled WGS sequence"/>
</dbReference>
<dbReference type="GO" id="GO:0006511">
    <property type="term" value="P:ubiquitin-dependent protein catabolic process"/>
    <property type="evidence" value="ECO:0007669"/>
    <property type="project" value="TreeGrafter"/>
</dbReference>
<keyword evidence="10 13" id="KW-0472">Membrane</keyword>
<comment type="pathway">
    <text evidence="2">Protein modification; protein ubiquitination.</text>
</comment>
<dbReference type="AlphaFoldDB" id="K3WBZ1"/>
<evidence type="ECO:0000313" key="16">
    <source>
        <dbReference type="EnsemblProtists" id="PYU1_T002482"/>
    </source>
</evidence>
<dbReference type="GO" id="GO:0061630">
    <property type="term" value="F:ubiquitin protein ligase activity"/>
    <property type="evidence" value="ECO:0007669"/>
    <property type="project" value="TreeGrafter"/>
</dbReference>
<feature type="transmembrane region" description="Helical" evidence="13">
    <location>
        <begin position="221"/>
        <end position="244"/>
    </location>
</feature>
<dbReference type="OMA" id="HFLLVAM"/>
<evidence type="ECO:0000256" key="8">
    <source>
        <dbReference type="ARBA" id="ARBA00022833"/>
    </source>
</evidence>
<reference evidence="16" key="3">
    <citation type="submission" date="2014-11" db="UniProtKB">
        <authorList>
            <consortium name="EnsemblProtists"/>
        </authorList>
    </citation>
    <scope>IDENTIFICATION</scope>
    <source>
        <strain evidence="16">DAOM BR144</strain>
    </source>
</reference>
<feature type="transmembrane region" description="Helical" evidence="13">
    <location>
        <begin position="291"/>
        <end position="314"/>
    </location>
</feature>
<dbReference type="Pfam" id="PF02845">
    <property type="entry name" value="CUE"/>
    <property type="match status" value="1"/>
</dbReference>
<organism evidence="16 17">
    <name type="scientific">Globisporangium ultimum (strain ATCC 200006 / CBS 805.95 / DAOM BR144)</name>
    <name type="common">Pythium ultimum</name>
    <dbReference type="NCBI Taxonomy" id="431595"/>
    <lineage>
        <taxon>Eukaryota</taxon>
        <taxon>Sar</taxon>
        <taxon>Stramenopiles</taxon>
        <taxon>Oomycota</taxon>
        <taxon>Peronosporomycetes</taxon>
        <taxon>Pythiales</taxon>
        <taxon>Pythiaceae</taxon>
        <taxon>Globisporangium</taxon>
    </lineage>
</organism>
<dbReference type="GO" id="GO:0043130">
    <property type="term" value="F:ubiquitin binding"/>
    <property type="evidence" value="ECO:0007669"/>
    <property type="project" value="InterPro"/>
</dbReference>
<keyword evidence="6 11" id="KW-0863">Zinc-finger</keyword>
<evidence type="ECO:0000256" key="7">
    <source>
        <dbReference type="ARBA" id="ARBA00022786"/>
    </source>
</evidence>
<sequence>MTDVHGAMPSPHGRPRASSNAGGTQQLQRVTELVTDRRYLVLSVLATAIALASTYQKLASLSPAAWHELVLEQQNATLVTDAQTHEVGIMAADVENAAVVAVSTTTVFLTELMRSRVSAAIVMHFYLVVMYHLFLAIAHACFGAIRPAEIQQTKETMIHFILMRCLLLASTLGSGQKTKLGLLLIWLSTVAFLRGILSLCNARFEHLLTRPMAQVRDLHRLAFALGAVVALDLLMAATCSYVSVVSQLVVHFAWFEASLLLIKTLQLGTKVAFHMFDIGNSIEFGSEKGEFYLLILQTTLSGCYLVQLVFYYLYIISVDQFRVSFLDFILIINVKNATVQLLENLKKVKMYHQIVMDLDQLFPDATQDELDAVSDDVCVICLKPMDTQAKKLHCGHLFHRFCLRQCLQKASIGDAFTGLDNNFNRVAAGIGMETGGSAHAHANTSLRCPICRKHVHSGKPEAPQQPPVDHPAEARANDDTAAAIHGEHEEDTAAPPAAEIQPAFGPDQPPVEPETEEVIRFSTEFLSRWIPFPNFSFEIVRHRSGDGQGGGGNGAAPFLVTPEMVQQVWEVFPQYSAESIGADLMRTRSPERTIERILNGSFETQQRAHDDEREDLGDLAQAIGDIDEDLRWSVSTLWSNLWQSGDQQPSPRHARAPTMVDRNGNVAEHIAFPPEPAARNHGFPNGARRFAEDDRGAAERETLLRRLQRWREEER</sequence>
<name>K3WBZ1_GLOUD</name>
<dbReference type="Gene3D" id="1.10.8.10">
    <property type="entry name" value="DNA helicase RuvA subunit, C-terminal domain"/>
    <property type="match status" value="1"/>
</dbReference>
<dbReference type="GO" id="GO:0008270">
    <property type="term" value="F:zinc ion binding"/>
    <property type="evidence" value="ECO:0007669"/>
    <property type="project" value="UniProtKB-KW"/>
</dbReference>
<dbReference type="PROSITE" id="PS50089">
    <property type="entry name" value="ZF_RING_2"/>
    <property type="match status" value="1"/>
</dbReference>
<keyword evidence="3" id="KW-0808">Transferase</keyword>
<dbReference type="Pfam" id="PF25563">
    <property type="entry name" value="TPR_SYVN1_N"/>
    <property type="match status" value="1"/>
</dbReference>
<feature type="region of interest" description="Disordered" evidence="12">
    <location>
        <begin position="488"/>
        <end position="512"/>
    </location>
</feature>
<keyword evidence="4 13" id="KW-0812">Transmembrane</keyword>
<dbReference type="Gene3D" id="3.30.40.10">
    <property type="entry name" value="Zinc/RING finger domain, C3HC4 (zinc finger)"/>
    <property type="match status" value="1"/>
</dbReference>
<feature type="transmembrane region" description="Helical" evidence="13">
    <location>
        <begin position="121"/>
        <end position="145"/>
    </location>
</feature>
<dbReference type="VEuPathDB" id="FungiDB:PYU1_G002479"/>
<evidence type="ECO:0000256" key="5">
    <source>
        <dbReference type="ARBA" id="ARBA00022723"/>
    </source>
</evidence>
<feature type="region of interest" description="Disordered" evidence="12">
    <location>
        <begin position="674"/>
        <end position="697"/>
    </location>
</feature>
<dbReference type="Pfam" id="PF00097">
    <property type="entry name" value="zf-C3HC4"/>
    <property type="match status" value="1"/>
</dbReference>
<keyword evidence="17" id="KW-1185">Reference proteome</keyword>
<evidence type="ECO:0000259" key="14">
    <source>
        <dbReference type="PROSITE" id="PS50089"/>
    </source>
</evidence>
<evidence type="ECO:0000256" key="4">
    <source>
        <dbReference type="ARBA" id="ARBA00022692"/>
    </source>
</evidence>
<evidence type="ECO:0008006" key="18">
    <source>
        <dbReference type="Google" id="ProtNLM"/>
    </source>
</evidence>
<feature type="domain" description="CUE" evidence="15">
    <location>
        <begin position="560"/>
        <end position="602"/>
    </location>
</feature>
<keyword evidence="7" id="KW-0833">Ubl conjugation pathway</keyword>
<dbReference type="PANTHER" id="PTHR15067:SF4">
    <property type="entry name" value="E3 UBIQUITIN-PROTEIN LIGASE RNF8"/>
    <property type="match status" value="1"/>
</dbReference>
<dbReference type="eggNOG" id="KOG0802">
    <property type="taxonomic scope" value="Eukaryota"/>
</dbReference>
<dbReference type="GO" id="GO:0000151">
    <property type="term" value="C:ubiquitin ligase complex"/>
    <property type="evidence" value="ECO:0007669"/>
    <property type="project" value="TreeGrafter"/>
</dbReference>
<protein>
    <recommendedName>
        <fullName evidence="18">RING-type domain-containing protein</fullName>
    </recommendedName>
</protein>
<keyword evidence="8" id="KW-0862">Zinc</keyword>
<dbReference type="HOGENOM" id="CLU_034259_0_0_1"/>
<feature type="region of interest" description="Disordered" evidence="12">
    <location>
        <begin position="1"/>
        <end position="25"/>
    </location>
</feature>
<dbReference type="InterPro" id="IPR013083">
    <property type="entry name" value="Znf_RING/FYVE/PHD"/>
</dbReference>
<feature type="domain" description="RING-type" evidence="14">
    <location>
        <begin position="378"/>
        <end position="452"/>
    </location>
</feature>
<evidence type="ECO:0000256" key="2">
    <source>
        <dbReference type="ARBA" id="ARBA00004906"/>
    </source>
</evidence>
<evidence type="ECO:0000256" key="11">
    <source>
        <dbReference type="PROSITE-ProRule" id="PRU00175"/>
    </source>
</evidence>
<dbReference type="InterPro" id="IPR057992">
    <property type="entry name" value="TPR_SYVN1_N"/>
</dbReference>
<dbReference type="PROSITE" id="PS51140">
    <property type="entry name" value="CUE"/>
    <property type="match status" value="1"/>
</dbReference>
<dbReference type="InterPro" id="IPR003892">
    <property type="entry name" value="CUE"/>
</dbReference>
<evidence type="ECO:0000256" key="10">
    <source>
        <dbReference type="ARBA" id="ARBA00023136"/>
    </source>
</evidence>
<feature type="transmembrane region" description="Helical" evidence="13">
    <location>
        <begin position="157"/>
        <end position="174"/>
    </location>
</feature>
<feature type="transmembrane region" description="Helical" evidence="13">
    <location>
        <begin position="39"/>
        <end position="56"/>
    </location>
</feature>
<evidence type="ECO:0000256" key="9">
    <source>
        <dbReference type="ARBA" id="ARBA00022989"/>
    </source>
</evidence>
<feature type="transmembrane region" description="Helical" evidence="13">
    <location>
        <begin position="180"/>
        <end position="200"/>
    </location>
</feature>
<dbReference type="SMART" id="SM00184">
    <property type="entry name" value="RING"/>
    <property type="match status" value="1"/>
</dbReference>
<evidence type="ECO:0000259" key="15">
    <source>
        <dbReference type="PROSITE" id="PS51140"/>
    </source>
</evidence>
<dbReference type="GO" id="GO:0005829">
    <property type="term" value="C:cytosol"/>
    <property type="evidence" value="ECO:0007669"/>
    <property type="project" value="TreeGrafter"/>
</dbReference>
<evidence type="ECO:0000313" key="17">
    <source>
        <dbReference type="Proteomes" id="UP000019132"/>
    </source>
</evidence>
<dbReference type="SMART" id="SM00546">
    <property type="entry name" value="CUE"/>
    <property type="match status" value="1"/>
</dbReference>
<dbReference type="GO" id="GO:0016020">
    <property type="term" value="C:membrane"/>
    <property type="evidence" value="ECO:0007669"/>
    <property type="project" value="UniProtKB-SubCell"/>
</dbReference>
<dbReference type="InterPro" id="IPR018957">
    <property type="entry name" value="Znf_C3HC4_RING-type"/>
</dbReference>
<keyword evidence="5" id="KW-0479">Metal-binding</keyword>
<dbReference type="GO" id="GO:0016567">
    <property type="term" value="P:protein ubiquitination"/>
    <property type="evidence" value="ECO:0007669"/>
    <property type="project" value="TreeGrafter"/>
</dbReference>
<dbReference type="PANTHER" id="PTHR15067">
    <property type="entry name" value="E3 UBIQUITIN-PROTEIN LIGASE RNF8"/>
    <property type="match status" value="1"/>
</dbReference>
<dbReference type="InterPro" id="IPR001841">
    <property type="entry name" value="Znf_RING"/>
</dbReference>
<dbReference type="STRING" id="431595.K3WBZ1"/>
<reference evidence="17" key="1">
    <citation type="journal article" date="2010" name="Genome Biol.">
        <title>Genome sequence of the necrotrophic plant pathogen Pythium ultimum reveals original pathogenicity mechanisms and effector repertoire.</title>
        <authorList>
            <person name="Levesque C.A."/>
            <person name="Brouwer H."/>
            <person name="Cano L."/>
            <person name="Hamilton J.P."/>
            <person name="Holt C."/>
            <person name="Huitema E."/>
            <person name="Raffaele S."/>
            <person name="Robideau G.P."/>
            <person name="Thines M."/>
            <person name="Win J."/>
            <person name="Zerillo M.M."/>
            <person name="Beakes G.W."/>
            <person name="Boore J.L."/>
            <person name="Busam D."/>
            <person name="Dumas B."/>
            <person name="Ferriera S."/>
            <person name="Fuerstenberg S.I."/>
            <person name="Gachon C.M."/>
            <person name="Gaulin E."/>
            <person name="Govers F."/>
            <person name="Grenville-Briggs L."/>
            <person name="Horner N."/>
            <person name="Hostetler J."/>
            <person name="Jiang R.H."/>
            <person name="Johnson J."/>
            <person name="Krajaejun T."/>
            <person name="Lin H."/>
            <person name="Meijer H.J."/>
            <person name="Moore B."/>
            <person name="Morris P."/>
            <person name="Phuntmart V."/>
            <person name="Puiu D."/>
            <person name="Shetty J."/>
            <person name="Stajich J.E."/>
            <person name="Tripathy S."/>
            <person name="Wawra S."/>
            <person name="van West P."/>
            <person name="Whitty B.R."/>
            <person name="Coutinho P.M."/>
            <person name="Henrissat B."/>
            <person name="Martin F."/>
            <person name="Thomas P.D."/>
            <person name="Tyler B.M."/>
            <person name="De Vries R.P."/>
            <person name="Kamoun S."/>
            <person name="Yandell M."/>
            <person name="Tisserat N."/>
            <person name="Buell C.R."/>
        </authorList>
    </citation>
    <scope>NUCLEOTIDE SEQUENCE</scope>
    <source>
        <strain evidence="17">DAOM:BR144</strain>
    </source>
</reference>
<dbReference type="InParanoid" id="K3WBZ1"/>
<evidence type="ECO:0000256" key="1">
    <source>
        <dbReference type="ARBA" id="ARBA00004141"/>
    </source>
</evidence>
<accession>K3WBZ1</accession>